<name>A0ABN1G4R2_9ACTN</name>
<comment type="caution">
    <text evidence="2">The sequence shown here is derived from an EMBL/GenBank/DDBJ whole genome shotgun (WGS) entry which is preliminary data.</text>
</comment>
<accession>A0ABN1G4R2</accession>
<feature type="domain" description="SnoaL-like" evidence="1">
    <location>
        <begin position="8"/>
        <end position="108"/>
    </location>
</feature>
<keyword evidence="3" id="KW-1185">Reference proteome</keyword>
<proteinExistence type="predicted"/>
<dbReference type="RefSeq" id="WP_344600644.1">
    <property type="nucleotide sequence ID" value="NZ_BAAAHE010000002.1"/>
</dbReference>
<gene>
    <name evidence="2" type="ORF">GCM10009547_02020</name>
</gene>
<dbReference type="InterPro" id="IPR032710">
    <property type="entry name" value="NTF2-like_dom_sf"/>
</dbReference>
<evidence type="ECO:0000313" key="2">
    <source>
        <dbReference type="EMBL" id="GAA0603917.1"/>
    </source>
</evidence>
<evidence type="ECO:0000313" key="3">
    <source>
        <dbReference type="Proteomes" id="UP001500957"/>
    </source>
</evidence>
<dbReference type="InterPro" id="IPR037401">
    <property type="entry name" value="SnoaL-like"/>
</dbReference>
<dbReference type="Gene3D" id="3.10.450.50">
    <property type="match status" value="1"/>
</dbReference>
<protein>
    <recommendedName>
        <fullName evidence="1">SnoaL-like domain-containing protein</fullName>
    </recommendedName>
</protein>
<dbReference type="Pfam" id="PF12680">
    <property type="entry name" value="SnoaL_2"/>
    <property type="match status" value="1"/>
</dbReference>
<dbReference type="Proteomes" id="UP001500957">
    <property type="component" value="Unassembled WGS sequence"/>
</dbReference>
<evidence type="ECO:0000259" key="1">
    <source>
        <dbReference type="Pfam" id="PF12680"/>
    </source>
</evidence>
<dbReference type="SUPFAM" id="SSF54427">
    <property type="entry name" value="NTF2-like"/>
    <property type="match status" value="1"/>
</dbReference>
<dbReference type="EMBL" id="BAAAHE010000002">
    <property type="protein sequence ID" value="GAA0603917.1"/>
    <property type="molecule type" value="Genomic_DNA"/>
</dbReference>
<sequence>MTTNEQVVRGFCEAWLRRDLDEILSYVTDDMIYHNIPVPVVEGRENVALVFKYFLELMPHIDLEITNLMVEGNKVFTERIDRMTAVAGGHTDLPVGGYFEIRDGKIAVMHEYFNLATFEDEVGFKLTG</sequence>
<reference evidence="2 3" key="1">
    <citation type="journal article" date="2019" name="Int. J. Syst. Evol. Microbiol.">
        <title>The Global Catalogue of Microorganisms (GCM) 10K type strain sequencing project: providing services to taxonomists for standard genome sequencing and annotation.</title>
        <authorList>
            <consortium name="The Broad Institute Genomics Platform"/>
            <consortium name="The Broad Institute Genome Sequencing Center for Infectious Disease"/>
            <person name="Wu L."/>
            <person name="Ma J."/>
        </authorList>
    </citation>
    <scope>NUCLEOTIDE SEQUENCE [LARGE SCALE GENOMIC DNA]</scope>
    <source>
        <strain evidence="2 3">JCM 10671</strain>
    </source>
</reference>
<organism evidence="2 3">
    <name type="scientific">Sporichthya brevicatena</name>
    <dbReference type="NCBI Taxonomy" id="171442"/>
    <lineage>
        <taxon>Bacteria</taxon>
        <taxon>Bacillati</taxon>
        <taxon>Actinomycetota</taxon>
        <taxon>Actinomycetes</taxon>
        <taxon>Sporichthyales</taxon>
        <taxon>Sporichthyaceae</taxon>
        <taxon>Sporichthya</taxon>
    </lineage>
</organism>